<evidence type="ECO:0000313" key="5">
    <source>
        <dbReference type="Proteomes" id="UP000697710"/>
    </source>
</evidence>
<dbReference type="CDD" id="cd15482">
    <property type="entry name" value="Sialidase_non-viral"/>
    <property type="match status" value="1"/>
</dbReference>
<name>A0A956LW65_UNCEI</name>
<dbReference type="PROSITE" id="PS51766">
    <property type="entry name" value="DOCKERIN"/>
    <property type="match status" value="1"/>
</dbReference>
<evidence type="ECO:0000256" key="2">
    <source>
        <dbReference type="SAM" id="Phobius"/>
    </source>
</evidence>
<feature type="compositionally biased region" description="Pro residues" evidence="1">
    <location>
        <begin position="1187"/>
        <end position="1196"/>
    </location>
</feature>
<dbReference type="GO" id="GO:0000272">
    <property type="term" value="P:polysaccharide catabolic process"/>
    <property type="evidence" value="ECO:0007669"/>
    <property type="project" value="InterPro"/>
</dbReference>
<dbReference type="GO" id="GO:0004553">
    <property type="term" value="F:hydrolase activity, hydrolyzing O-glycosyl compounds"/>
    <property type="evidence" value="ECO:0007669"/>
    <property type="project" value="InterPro"/>
</dbReference>
<comment type="caution">
    <text evidence="4">The sequence shown here is derived from an EMBL/GenBank/DDBJ whole genome shotgun (WGS) entry which is preliminary data.</text>
</comment>
<gene>
    <name evidence="4" type="ORF">KC729_04015</name>
</gene>
<dbReference type="Gene3D" id="2.130.10.10">
    <property type="entry name" value="YVTN repeat-like/Quinoprotein amine dehydrogenase"/>
    <property type="match status" value="4"/>
</dbReference>
<feature type="compositionally biased region" description="Low complexity" evidence="1">
    <location>
        <begin position="1093"/>
        <end position="1102"/>
    </location>
</feature>
<dbReference type="PANTHER" id="PTHR43739:SF5">
    <property type="entry name" value="EXO-ALPHA-SIALIDASE"/>
    <property type="match status" value="1"/>
</dbReference>
<reference evidence="4" key="1">
    <citation type="submission" date="2020-04" db="EMBL/GenBank/DDBJ databases">
        <authorList>
            <person name="Zhang T."/>
        </authorList>
    </citation>
    <scope>NUCLEOTIDE SEQUENCE</scope>
    <source>
        <strain evidence="4">HKST-UBA01</strain>
    </source>
</reference>
<keyword evidence="2" id="KW-1133">Transmembrane helix</keyword>
<feature type="region of interest" description="Disordered" evidence="1">
    <location>
        <begin position="1035"/>
        <end position="1196"/>
    </location>
</feature>
<dbReference type="EMBL" id="JAGQHR010000072">
    <property type="protein sequence ID" value="MCA9726825.1"/>
    <property type="molecule type" value="Genomic_DNA"/>
</dbReference>
<reference evidence="4" key="2">
    <citation type="journal article" date="2021" name="Microbiome">
        <title>Successional dynamics and alternative stable states in a saline activated sludge microbial community over 9 years.</title>
        <authorList>
            <person name="Wang Y."/>
            <person name="Ye J."/>
            <person name="Ju F."/>
            <person name="Liu L."/>
            <person name="Boyd J.A."/>
            <person name="Deng Y."/>
            <person name="Parks D.H."/>
            <person name="Jiang X."/>
            <person name="Yin X."/>
            <person name="Woodcroft B.J."/>
            <person name="Tyson G.W."/>
            <person name="Hugenholtz P."/>
            <person name="Polz M.F."/>
            <person name="Zhang T."/>
        </authorList>
    </citation>
    <scope>NUCLEOTIDE SEQUENCE</scope>
    <source>
        <strain evidence="4">HKST-UBA01</strain>
    </source>
</reference>
<dbReference type="CDD" id="cd14256">
    <property type="entry name" value="Dockerin_I"/>
    <property type="match status" value="1"/>
</dbReference>
<proteinExistence type="predicted"/>
<feature type="region of interest" description="Disordered" evidence="1">
    <location>
        <begin position="995"/>
        <end position="1015"/>
    </location>
</feature>
<protein>
    <recommendedName>
        <fullName evidence="3">Dockerin domain-containing protein</fullName>
    </recommendedName>
</protein>
<evidence type="ECO:0000256" key="1">
    <source>
        <dbReference type="SAM" id="MobiDB-lite"/>
    </source>
</evidence>
<dbReference type="SUPFAM" id="SSF110296">
    <property type="entry name" value="Oligoxyloglucan reducing end-specific cellobiohydrolase"/>
    <property type="match status" value="2"/>
</dbReference>
<feature type="compositionally biased region" description="Basic and acidic residues" evidence="1">
    <location>
        <begin position="1103"/>
        <end position="1118"/>
    </location>
</feature>
<dbReference type="InterPro" id="IPR052025">
    <property type="entry name" value="Xyloglucanase_GH74"/>
</dbReference>
<organism evidence="4 5">
    <name type="scientific">Eiseniibacteriota bacterium</name>
    <dbReference type="NCBI Taxonomy" id="2212470"/>
    <lineage>
        <taxon>Bacteria</taxon>
        <taxon>Candidatus Eiseniibacteriota</taxon>
    </lineage>
</organism>
<dbReference type="Gene3D" id="1.10.1330.10">
    <property type="entry name" value="Dockerin domain"/>
    <property type="match status" value="1"/>
</dbReference>
<feature type="transmembrane region" description="Helical" evidence="2">
    <location>
        <begin position="7"/>
        <end position="27"/>
    </location>
</feature>
<dbReference type="GO" id="GO:0010411">
    <property type="term" value="P:xyloglucan metabolic process"/>
    <property type="evidence" value="ECO:0007669"/>
    <property type="project" value="TreeGrafter"/>
</dbReference>
<dbReference type="Proteomes" id="UP000697710">
    <property type="component" value="Unassembled WGS sequence"/>
</dbReference>
<dbReference type="InterPro" id="IPR018247">
    <property type="entry name" value="EF_Hand_1_Ca_BS"/>
</dbReference>
<evidence type="ECO:0000259" key="3">
    <source>
        <dbReference type="PROSITE" id="PS51766"/>
    </source>
</evidence>
<dbReference type="InterPro" id="IPR015943">
    <property type="entry name" value="WD40/YVTN_repeat-like_dom_sf"/>
</dbReference>
<accession>A0A956LW65</accession>
<dbReference type="InterPro" id="IPR036439">
    <property type="entry name" value="Dockerin_dom_sf"/>
</dbReference>
<dbReference type="AlphaFoldDB" id="A0A956LW65"/>
<dbReference type="InterPro" id="IPR002105">
    <property type="entry name" value="Dockerin_1_rpt"/>
</dbReference>
<dbReference type="SUPFAM" id="SSF63446">
    <property type="entry name" value="Type I dockerin domain"/>
    <property type="match status" value="1"/>
</dbReference>
<dbReference type="PROSITE" id="PS00018">
    <property type="entry name" value="EF_HAND_1"/>
    <property type="match status" value="1"/>
</dbReference>
<dbReference type="PANTHER" id="PTHR43739">
    <property type="entry name" value="XYLOGLUCANASE (EUROFUNG)"/>
    <property type="match status" value="1"/>
</dbReference>
<feature type="compositionally biased region" description="Basic residues" evidence="1">
    <location>
        <begin position="1119"/>
        <end position="1141"/>
    </location>
</feature>
<keyword evidence="2" id="KW-0812">Transmembrane</keyword>
<feature type="domain" description="Dockerin" evidence="3">
    <location>
        <begin position="849"/>
        <end position="914"/>
    </location>
</feature>
<dbReference type="InterPro" id="IPR016134">
    <property type="entry name" value="Dockerin_dom"/>
</dbReference>
<sequence length="1196" mass="127554">MRGRARNALYTGSVFVLAAAGAGWIALRSGSERSVPDARTWTEVRHELAVAEHEEEGKFEAAASIGERRDDPGGRRWQEWLQLRDPATDEIPLGIRERELAFANAAARQAVPNARSYSFSTWSNRGLWNVGGRTRALAIDVSDTSVRTFLAGAISGGIWRTTNEGQSWTLVTGDVGLYAPTCLVQDLRSGRTGTWYCGTGEFLGNSAATVGAGYYGTGIWKSTTGGQSWTLLTATSPGNPVQFDSGFDYVWNVGVDVSNPSQDEVYAATIGGVQRSTDGGQTWNFVKGALGQSLSYQTDVIVNPQGVVFAGLDSDGPDKGIWRSSDGVGFTNITPPAMPTSYGRMVFGLAPSNNDVLWVLVAPGSQGGNHKLFKYSLSGNSWTDRSAQLTGLPVVSEPNWTFDSQGGYDLVMKVKPDDENAVFIGGVHLIRSTDQFQSANGRAWVGGWLYPDPNQPPYEQHSDQHVLVFHPTNPTIAYTGSDGGVWKTTNILASTVRWTSLNNGYLSTQFYHVAIDEGTSGSAAIACGLQDNGCWSVHNTNPAATWLDQFGGDGCYVHIADGATAGGNYYVSAQYSVVYRVALNPDGSDAQDFQRVDPASLTEQNVLFVNPTALDPSDTRRMYMASLNGLWRANNVTAISTANPNQETDTGWVHLTNIANEYVTAIAASKVPADIAYYAGFNLNSRKGLLYKITNASQAPANTTPTNITGSNFPDGYINCIAVDPTDANKVLIAISNYEVPSLFYTTNGGTTWTDVEGNLGGAAGPSARACLIMPVNGTTVFFAGTSTGLYSTSSLNGAATTWTPEGTDTIRNMVVAWLVGRPSDGTVVAATHGGGVFTASVSGSSESCATRAADVNGDNQVDVTDLTRIVNHILGIQILSAAAQLCADVSGEGSINAVDLVQTVGIILGQRPADEGNVDLSPLAWSRRWDGNRLQLDLDASDLAAFQVDLQLAKGTRLAGAPMVDGIANSDLSWHQRGQHLVILVPPDLGLSVRPTPTTVSDPSSPTSPTSVQTLVVPTSRLLTTPWLMLGHLHGDSHAPTPRPGTGRCRSGLPPIPADPRAAARRCDHESACRARRRPPSRPPAADRGRAAPDPTNAGCDADPRGGRAARPADRRRCCSRRRSRSARSRSRARASRCRRASTGPTTGPRPERRASSPPRSAAGVRRRRADPSDRAPRPRRGPFRRAPPPGATRP</sequence>
<evidence type="ECO:0000313" key="4">
    <source>
        <dbReference type="EMBL" id="MCA9726825.1"/>
    </source>
</evidence>
<keyword evidence="2" id="KW-0472">Membrane</keyword>
<dbReference type="Pfam" id="PF00404">
    <property type="entry name" value="Dockerin_1"/>
    <property type="match status" value="1"/>
</dbReference>